<accession>A0AAE0GP66</accession>
<reference evidence="10 11" key="1">
    <citation type="journal article" date="2015" name="Genome Biol. Evol.">
        <title>Comparative Genomics of a Bacterivorous Green Alga Reveals Evolutionary Causalities and Consequences of Phago-Mixotrophic Mode of Nutrition.</title>
        <authorList>
            <person name="Burns J.A."/>
            <person name="Paasch A."/>
            <person name="Narechania A."/>
            <person name="Kim E."/>
        </authorList>
    </citation>
    <scope>NUCLEOTIDE SEQUENCE [LARGE SCALE GENOMIC DNA]</scope>
    <source>
        <strain evidence="10 11">PLY_AMNH</strain>
    </source>
</reference>
<evidence type="ECO:0000313" key="11">
    <source>
        <dbReference type="Proteomes" id="UP001190700"/>
    </source>
</evidence>
<protein>
    <recommendedName>
        <fullName evidence="9">RING-type domain-containing protein</fullName>
    </recommendedName>
</protein>
<dbReference type="Gene3D" id="3.30.40.10">
    <property type="entry name" value="Zinc/RING finger domain, C3HC4 (zinc finger)"/>
    <property type="match status" value="1"/>
</dbReference>
<evidence type="ECO:0000256" key="5">
    <source>
        <dbReference type="ARBA" id="ARBA00023136"/>
    </source>
</evidence>
<dbReference type="Pfam" id="PF13639">
    <property type="entry name" value="zf-RING_2"/>
    <property type="match status" value="1"/>
</dbReference>
<dbReference type="InterPro" id="IPR001841">
    <property type="entry name" value="Znf_RING"/>
</dbReference>
<keyword evidence="4" id="KW-0862">Zinc</keyword>
<keyword evidence="2" id="KW-0479">Metal-binding</keyword>
<dbReference type="PANTHER" id="PTHR46151">
    <property type="entry name" value="NEP1-INTERACTING PROTEIN-LIKE 2"/>
    <property type="match status" value="1"/>
</dbReference>
<evidence type="ECO:0000256" key="6">
    <source>
        <dbReference type="PROSITE-ProRule" id="PRU00175"/>
    </source>
</evidence>
<proteinExistence type="predicted"/>
<keyword evidence="8" id="KW-0812">Transmembrane</keyword>
<sequence>MFRFARRLATPASAIVHGTVTGVFAITGLCTGAVIGAFAGRGSEGGALRGAGLGAVAGALICLEAIQVGRGLLRNDSPESGERSRQIETQRSHSSNQDFEPTSFMQEILESVLQSPQMTQMASQSQGRELFHVRRSGRRTHIPLQLLQALHVSLNLDNMSYDEIYETFGGPTSVPGVPQSVLNQLPSDVLDATEGCKAAQCSCTICLQDFEEGDTVRTLPRCSHMYHTACIDQWLVTQGDCPICRVAIIAEDSRSAKDSSTA</sequence>
<keyword evidence="5 8" id="KW-0472">Membrane</keyword>
<evidence type="ECO:0000256" key="4">
    <source>
        <dbReference type="ARBA" id="ARBA00022833"/>
    </source>
</evidence>
<dbReference type="GO" id="GO:0016020">
    <property type="term" value="C:membrane"/>
    <property type="evidence" value="ECO:0007669"/>
    <property type="project" value="UniProtKB-SubCell"/>
</dbReference>
<dbReference type="SMART" id="SM00184">
    <property type="entry name" value="RING"/>
    <property type="match status" value="1"/>
</dbReference>
<evidence type="ECO:0000256" key="1">
    <source>
        <dbReference type="ARBA" id="ARBA00004370"/>
    </source>
</evidence>
<dbReference type="Proteomes" id="UP001190700">
    <property type="component" value="Unassembled WGS sequence"/>
</dbReference>
<evidence type="ECO:0000256" key="7">
    <source>
        <dbReference type="SAM" id="MobiDB-lite"/>
    </source>
</evidence>
<keyword evidence="11" id="KW-1185">Reference proteome</keyword>
<comment type="caution">
    <text evidence="10">The sequence shown here is derived from an EMBL/GenBank/DDBJ whole genome shotgun (WGS) entry which is preliminary data.</text>
</comment>
<evidence type="ECO:0000259" key="9">
    <source>
        <dbReference type="PROSITE" id="PS50089"/>
    </source>
</evidence>
<dbReference type="InterPro" id="IPR013083">
    <property type="entry name" value="Znf_RING/FYVE/PHD"/>
</dbReference>
<dbReference type="PANTHER" id="PTHR46151:SF18">
    <property type="entry name" value="NEP1-INTERACTING PROTEIN-LIKE 2"/>
    <property type="match status" value="1"/>
</dbReference>
<gene>
    <name evidence="10" type="ORF">CYMTET_10518</name>
</gene>
<keyword evidence="3 6" id="KW-0863">Zinc-finger</keyword>
<dbReference type="FunFam" id="3.30.40.10:FF:000388">
    <property type="entry name" value="Putative RING zinc finger domain superfamily protein"/>
    <property type="match status" value="1"/>
</dbReference>
<dbReference type="GO" id="GO:0008270">
    <property type="term" value="F:zinc ion binding"/>
    <property type="evidence" value="ECO:0007669"/>
    <property type="project" value="UniProtKB-KW"/>
</dbReference>
<feature type="transmembrane region" description="Helical" evidence="8">
    <location>
        <begin position="12"/>
        <end position="39"/>
    </location>
</feature>
<feature type="region of interest" description="Disordered" evidence="7">
    <location>
        <begin position="73"/>
        <end position="99"/>
    </location>
</feature>
<evidence type="ECO:0000256" key="2">
    <source>
        <dbReference type="ARBA" id="ARBA00022723"/>
    </source>
</evidence>
<feature type="domain" description="RING-type" evidence="9">
    <location>
        <begin position="203"/>
        <end position="245"/>
    </location>
</feature>
<comment type="subcellular location">
    <subcellularLocation>
        <location evidence="1">Membrane</location>
    </subcellularLocation>
</comment>
<organism evidence="10 11">
    <name type="scientific">Cymbomonas tetramitiformis</name>
    <dbReference type="NCBI Taxonomy" id="36881"/>
    <lineage>
        <taxon>Eukaryota</taxon>
        <taxon>Viridiplantae</taxon>
        <taxon>Chlorophyta</taxon>
        <taxon>Pyramimonadophyceae</taxon>
        <taxon>Pyramimonadales</taxon>
        <taxon>Pyramimonadaceae</taxon>
        <taxon>Cymbomonas</taxon>
    </lineage>
</organism>
<dbReference type="PROSITE" id="PS50089">
    <property type="entry name" value="ZF_RING_2"/>
    <property type="match status" value="1"/>
</dbReference>
<keyword evidence="8" id="KW-1133">Transmembrane helix</keyword>
<evidence type="ECO:0000256" key="8">
    <source>
        <dbReference type="SAM" id="Phobius"/>
    </source>
</evidence>
<evidence type="ECO:0000256" key="3">
    <source>
        <dbReference type="ARBA" id="ARBA00022771"/>
    </source>
</evidence>
<name>A0AAE0GP66_9CHLO</name>
<evidence type="ECO:0000313" key="10">
    <source>
        <dbReference type="EMBL" id="KAK3281707.1"/>
    </source>
</evidence>
<dbReference type="SUPFAM" id="SSF57850">
    <property type="entry name" value="RING/U-box"/>
    <property type="match status" value="1"/>
</dbReference>
<feature type="compositionally biased region" description="Basic and acidic residues" evidence="7">
    <location>
        <begin position="76"/>
        <end position="91"/>
    </location>
</feature>
<dbReference type="EMBL" id="LGRX02003738">
    <property type="protein sequence ID" value="KAK3281707.1"/>
    <property type="molecule type" value="Genomic_DNA"/>
</dbReference>
<dbReference type="AlphaFoldDB" id="A0AAE0GP66"/>